<protein>
    <submittedName>
        <fullName evidence="1">Uncharacterized protein</fullName>
    </submittedName>
</protein>
<gene>
    <name evidence="1" type="ORF">MHI_LOCUS793914</name>
</gene>
<comment type="caution">
    <text evidence="1">The sequence shown here is derived from an EMBL/GenBank/DDBJ whole genome shotgun (WGS) entry which is preliminary data.</text>
</comment>
<dbReference type="Proteomes" id="UP000752696">
    <property type="component" value="Unassembled WGS sequence"/>
</dbReference>
<evidence type="ECO:0000313" key="2">
    <source>
        <dbReference type="Proteomes" id="UP000752696"/>
    </source>
</evidence>
<dbReference type="EMBL" id="CAJDYZ010010744">
    <property type="protein sequence ID" value="CAD1478401.1"/>
    <property type="molecule type" value="Genomic_DNA"/>
</dbReference>
<feature type="non-terminal residue" evidence="1">
    <location>
        <position position="1"/>
    </location>
</feature>
<keyword evidence="2" id="KW-1185">Reference proteome</keyword>
<evidence type="ECO:0000313" key="1">
    <source>
        <dbReference type="EMBL" id="CAD1478401.1"/>
    </source>
</evidence>
<reference evidence="1" key="1">
    <citation type="submission" date="2020-07" db="EMBL/GenBank/DDBJ databases">
        <authorList>
            <person name="Nazaruddin N."/>
        </authorList>
    </citation>
    <scope>NUCLEOTIDE SEQUENCE</scope>
</reference>
<accession>A0A6V7HE11</accession>
<name>A0A6V7HE11_9HYME</name>
<sequence length="297" mass="33981">MGTRREQRANRETINCYRLGKKKNGDFKEPLAIVGYSQRFTKPGTIPGLNIGHAKLPSYSTRNNSLAFRNFIIVIKNEAVRKVPVINAQRERERERERGGWGETGRSLENAARRSATYGGNWFCITKPVVRDNRAVHRRKYEHLPSMNCPIILLFEAKSVDWFPTERPAIRTGSIPRFAMSIPIVDFPRSFSTGGKPVVKQKSIKHDPAYFPRRSDDDLSTLSFQRDSRLIGNSLVARQCRQAAETVAETSDWYEIYMERQRRGSMTLVALSGYSEYQGIAERITGCLENPRIPRPK</sequence>
<organism evidence="1 2">
    <name type="scientific">Heterotrigona itama</name>
    <dbReference type="NCBI Taxonomy" id="395501"/>
    <lineage>
        <taxon>Eukaryota</taxon>
        <taxon>Metazoa</taxon>
        <taxon>Ecdysozoa</taxon>
        <taxon>Arthropoda</taxon>
        <taxon>Hexapoda</taxon>
        <taxon>Insecta</taxon>
        <taxon>Pterygota</taxon>
        <taxon>Neoptera</taxon>
        <taxon>Endopterygota</taxon>
        <taxon>Hymenoptera</taxon>
        <taxon>Apocrita</taxon>
        <taxon>Aculeata</taxon>
        <taxon>Apoidea</taxon>
        <taxon>Anthophila</taxon>
        <taxon>Apidae</taxon>
        <taxon>Heterotrigona</taxon>
    </lineage>
</organism>
<proteinExistence type="predicted"/>
<dbReference type="AlphaFoldDB" id="A0A6V7HE11"/>